<dbReference type="PANTHER" id="PTHR47814:SF1">
    <property type="entry name" value="PEPTIDYL-TRNA HYDROLASE ARFB"/>
    <property type="match status" value="1"/>
</dbReference>
<dbReference type="EMBL" id="VWSF01000001">
    <property type="protein sequence ID" value="KAA5549227.1"/>
    <property type="molecule type" value="Genomic_DNA"/>
</dbReference>
<name>A0A5M6DNZ3_9BACT</name>
<feature type="domain" description="Prokaryotic-type class I peptide chain release factors" evidence="2">
    <location>
        <begin position="14"/>
        <end position="30"/>
    </location>
</feature>
<dbReference type="PANTHER" id="PTHR47814">
    <property type="entry name" value="PEPTIDYL-TRNA HYDROLASE ARFB"/>
    <property type="match status" value="1"/>
</dbReference>
<protein>
    <submittedName>
        <fullName evidence="3">Aminoacyl-tRNA hydrolase</fullName>
        <ecNumber evidence="3">3.1.1.29</ecNumber>
    </submittedName>
</protein>
<dbReference type="EC" id="3.1.1.29" evidence="3"/>
<dbReference type="GO" id="GO:0072344">
    <property type="term" value="P:rescue of stalled ribosome"/>
    <property type="evidence" value="ECO:0007669"/>
    <property type="project" value="TreeGrafter"/>
</dbReference>
<dbReference type="GO" id="GO:0043022">
    <property type="term" value="F:ribosome binding"/>
    <property type="evidence" value="ECO:0007669"/>
    <property type="project" value="TreeGrafter"/>
</dbReference>
<comment type="caution">
    <text evidence="3">The sequence shown here is derived from an EMBL/GenBank/DDBJ whole genome shotgun (WGS) entry which is preliminary data.</text>
</comment>
<dbReference type="GO" id="GO:0003747">
    <property type="term" value="F:translation release factor activity"/>
    <property type="evidence" value="ECO:0007669"/>
    <property type="project" value="InterPro"/>
</dbReference>
<dbReference type="NCBIfam" id="NF006718">
    <property type="entry name" value="PRK09256.1"/>
    <property type="match status" value="1"/>
</dbReference>
<dbReference type="AlphaFoldDB" id="A0A5M6DNZ3"/>
<dbReference type="Proteomes" id="UP000323426">
    <property type="component" value="Unassembled WGS sequence"/>
</dbReference>
<dbReference type="GO" id="GO:0004045">
    <property type="term" value="F:peptidyl-tRNA hydrolase activity"/>
    <property type="evidence" value="ECO:0007669"/>
    <property type="project" value="UniProtKB-EC"/>
</dbReference>
<proteinExistence type="predicted"/>
<evidence type="ECO:0000259" key="2">
    <source>
        <dbReference type="PROSITE" id="PS00745"/>
    </source>
</evidence>
<feature type="compositionally biased region" description="Basic residues" evidence="1">
    <location>
        <begin position="115"/>
        <end position="134"/>
    </location>
</feature>
<dbReference type="Pfam" id="PF00472">
    <property type="entry name" value="RF-1"/>
    <property type="match status" value="1"/>
</dbReference>
<reference evidence="3 4" key="1">
    <citation type="submission" date="2019-09" db="EMBL/GenBank/DDBJ databases">
        <title>Genome sequence and assembly of Adhaeribacter sp.</title>
        <authorList>
            <person name="Chhetri G."/>
        </authorList>
    </citation>
    <scope>NUCLEOTIDE SEQUENCE [LARGE SCALE GENOMIC DNA]</scope>
    <source>
        <strain evidence="3 4">DK36</strain>
    </source>
</reference>
<accession>A0A5M6DNZ3</accession>
<sequence>MIDFTKEFEYRTSRSGGPGGQNVNKVSSKVELRFHVNNSELLTEEEKALLYQKLGNYITQEGYLQVICQTERSQLANKENCIQKFYALLGKAFTKQKARKPTKPSKASQHERIAAKKKLSDKKANRGRVRNSDY</sequence>
<evidence type="ECO:0000313" key="3">
    <source>
        <dbReference type="EMBL" id="KAA5549227.1"/>
    </source>
</evidence>
<feature type="region of interest" description="Disordered" evidence="1">
    <location>
        <begin position="96"/>
        <end position="134"/>
    </location>
</feature>
<dbReference type="RefSeq" id="WP_150086223.1">
    <property type="nucleotide sequence ID" value="NZ_VWSF01000001.1"/>
</dbReference>
<evidence type="ECO:0000313" key="4">
    <source>
        <dbReference type="Proteomes" id="UP000323426"/>
    </source>
</evidence>
<dbReference type="Gene3D" id="3.30.160.20">
    <property type="match status" value="1"/>
</dbReference>
<dbReference type="SUPFAM" id="SSF110916">
    <property type="entry name" value="Peptidyl-tRNA hydrolase domain-like"/>
    <property type="match status" value="1"/>
</dbReference>
<organism evidence="3 4">
    <name type="scientific">Adhaeribacter rhizoryzae</name>
    <dbReference type="NCBI Taxonomy" id="2607907"/>
    <lineage>
        <taxon>Bacteria</taxon>
        <taxon>Pseudomonadati</taxon>
        <taxon>Bacteroidota</taxon>
        <taxon>Cytophagia</taxon>
        <taxon>Cytophagales</taxon>
        <taxon>Hymenobacteraceae</taxon>
        <taxon>Adhaeribacter</taxon>
    </lineage>
</organism>
<dbReference type="InterPro" id="IPR000352">
    <property type="entry name" value="Pep_chain_release_fac_I"/>
</dbReference>
<evidence type="ECO:0000256" key="1">
    <source>
        <dbReference type="SAM" id="MobiDB-lite"/>
    </source>
</evidence>
<keyword evidence="4" id="KW-1185">Reference proteome</keyword>
<dbReference type="PROSITE" id="PS00745">
    <property type="entry name" value="RF_PROK_I"/>
    <property type="match status" value="1"/>
</dbReference>
<gene>
    <name evidence="3" type="ORF">F0145_01135</name>
</gene>
<keyword evidence="3" id="KW-0378">Hydrolase</keyword>